<protein>
    <recommendedName>
        <fullName evidence="10">Flagellar protein FliL</fullName>
    </recommendedName>
</protein>
<evidence type="ECO:0000256" key="10">
    <source>
        <dbReference type="RuleBase" id="RU364125"/>
    </source>
</evidence>
<keyword evidence="8 10" id="KW-1133">Transmembrane helix</keyword>
<dbReference type="PANTHER" id="PTHR35091:SF2">
    <property type="entry name" value="FLAGELLAR PROTEIN FLIL"/>
    <property type="match status" value="1"/>
</dbReference>
<dbReference type="GO" id="GO:0005886">
    <property type="term" value="C:plasma membrane"/>
    <property type="evidence" value="ECO:0007669"/>
    <property type="project" value="UniProtKB-SubCell"/>
</dbReference>
<dbReference type="AlphaFoldDB" id="E1YHK8"/>
<dbReference type="GO" id="GO:0071978">
    <property type="term" value="P:bacterial-type flagellum-dependent swarming motility"/>
    <property type="evidence" value="ECO:0007669"/>
    <property type="project" value="TreeGrafter"/>
</dbReference>
<dbReference type="Pfam" id="PF03748">
    <property type="entry name" value="FliL"/>
    <property type="match status" value="1"/>
</dbReference>
<evidence type="ECO:0000313" key="11">
    <source>
        <dbReference type="EMBL" id="CBX30127.1"/>
    </source>
</evidence>
<evidence type="ECO:0000256" key="3">
    <source>
        <dbReference type="ARBA" id="ARBA00008281"/>
    </source>
</evidence>
<comment type="similarity">
    <text evidence="3 10">Belongs to the FliL family.</text>
</comment>
<keyword evidence="6 10" id="KW-0812">Transmembrane</keyword>
<dbReference type="InterPro" id="IPR005503">
    <property type="entry name" value="FliL"/>
</dbReference>
<dbReference type="EMBL" id="FR695874">
    <property type="protein sequence ID" value="CBX30127.1"/>
    <property type="molecule type" value="Genomic_DNA"/>
</dbReference>
<evidence type="ECO:0000256" key="8">
    <source>
        <dbReference type="ARBA" id="ARBA00022989"/>
    </source>
</evidence>
<evidence type="ECO:0000256" key="5">
    <source>
        <dbReference type="ARBA" id="ARBA00022500"/>
    </source>
</evidence>
<comment type="function">
    <text evidence="1 10">Controls the rotational direction of flagella during chemotaxis.</text>
</comment>
<evidence type="ECO:0000256" key="4">
    <source>
        <dbReference type="ARBA" id="ARBA00022475"/>
    </source>
</evidence>
<keyword evidence="4 10" id="KW-1003">Cell membrane</keyword>
<reference evidence="11" key="1">
    <citation type="journal article" date="2011" name="Environ. Microbiol.">
        <title>Genomic insights into the metabolic potential of the polycyclic aromatic hydrocarbon degrading sulfate-reducing Deltaproteobacterium N47.</title>
        <authorList>
            <person name="Bergmann F."/>
            <person name="Selesi D."/>
            <person name="Weinmaier T."/>
            <person name="Tischler P."/>
            <person name="Rattei T."/>
            <person name="Meckenstock R.U."/>
        </authorList>
    </citation>
    <scope>NUCLEOTIDE SEQUENCE</scope>
</reference>
<evidence type="ECO:0000256" key="9">
    <source>
        <dbReference type="ARBA" id="ARBA00023136"/>
    </source>
</evidence>
<evidence type="ECO:0000256" key="6">
    <source>
        <dbReference type="ARBA" id="ARBA00022692"/>
    </source>
</evidence>
<accession>E1YHK8</accession>
<name>E1YHK8_9BACT</name>
<sequence>MAEESVANEEAKTEKAPKKSMLKWVIIACSVLVVGIAGFFGWSMFMKKGASGDSHKAEVSETHGEKKSEESRGIFPLESFIVNLMDTGTGKKYLKVTMELEVMDEIGKKKVEAYKTQLKDTILMLLSSRSYEEINTVEGKLDLKQALLARINQTMGENAVSKIYFTEFVVQ</sequence>
<keyword evidence="9 10" id="KW-0472">Membrane</keyword>
<organism evidence="11">
    <name type="scientific">uncultured Desulfobacterium sp</name>
    <dbReference type="NCBI Taxonomy" id="201089"/>
    <lineage>
        <taxon>Bacteria</taxon>
        <taxon>Pseudomonadati</taxon>
        <taxon>Thermodesulfobacteriota</taxon>
        <taxon>Desulfobacteria</taxon>
        <taxon>Desulfobacterales</taxon>
        <taxon>Desulfobacteriaceae</taxon>
        <taxon>Desulfobacterium</taxon>
        <taxon>environmental samples</taxon>
    </lineage>
</organism>
<dbReference type="GO" id="GO:0009425">
    <property type="term" value="C:bacterial-type flagellum basal body"/>
    <property type="evidence" value="ECO:0007669"/>
    <property type="project" value="InterPro"/>
</dbReference>
<feature type="transmembrane region" description="Helical" evidence="10">
    <location>
        <begin position="24"/>
        <end position="45"/>
    </location>
</feature>
<proteinExistence type="inferred from homology"/>
<keyword evidence="5 10" id="KW-0145">Chemotaxis</keyword>
<gene>
    <name evidence="11" type="ORF">N47_D29360</name>
</gene>
<evidence type="ECO:0000256" key="2">
    <source>
        <dbReference type="ARBA" id="ARBA00004162"/>
    </source>
</evidence>
<keyword evidence="7 10" id="KW-0283">Flagellar rotation</keyword>
<dbReference type="GO" id="GO:0006935">
    <property type="term" value="P:chemotaxis"/>
    <property type="evidence" value="ECO:0007669"/>
    <property type="project" value="UniProtKB-KW"/>
</dbReference>
<evidence type="ECO:0000256" key="7">
    <source>
        <dbReference type="ARBA" id="ARBA00022779"/>
    </source>
</evidence>
<evidence type="ECO:0000256" key="1">
    <source>
        <dbReference type="ARBA" id="ARBA00002254"/>
    </source>
</evidence>
<dbReference type="PANTHER" id="PTHR35091">
    <property type="entry name" value="FLAGELLAR PROTEIN FLIL"/>
    <property type="match status" value="1"/>
</dbReference>
<comment type="subcellular location">
    <subcellularLocation>
        <location evidence="2">Cell membrane</location>
        <topology evidence="2">Single-pass membrane protein</topology>
    </subcellularLocation>
</comment>